<dbReference type="Proteomes" id="UP000251853">
    <property type="component" value="Unassembled WGS sequence"/>
</dbReference>
<sequence length="881" mass="101012">MFNQEKSKLMQTKGQLSKYQSCFFVCTTFDSFLNDLLIIGPSDTTKYFKYIKHAIERFNTGVGKEKRITIIVQSLDELIFAESGGEPDTLARNQITGKFDMVTAVFWKCYDYLAIAPYLSTVEVVKLALKSSKQVFTYFLDKEVSVSEYNPEDLKKIIDFQKQYREIGGISKRVKDEHELEEEFLTDLQRFFTKFDGSRESISQSNIMNNESLFSQKGLYFLPYGCIGRDAKMQELERLFTECAQPVVIKGVAGVGKTAFCSYYYHLHNVDDHKFSMPFINLENCVSKADFIHSVCEALQIKEAFMNLNNILEQIHSAERHYDAFFFDNWEDFQCKTLGSEEFQCVYKFVNTLAYNGYNVLVSSQAKTPSGWREIRMDVLEPDDGRKLFTELLKGRGKYINQMSARERGAFETLLVCMENHPLTMVLTASLIEEPNDTIERIKNKWSEVCDQSESKRHQSMEVALKMSYDAVSMTPGAVTLWGLIAELSVDFPFYFIDALKQIFSKTAWDNARSALANRSLVQFSENASSLHMLMPVKAQWEHLAGKKEKKKCFALWARLIEHVAMQSDTSEHTQDPELSNSIRGIVLDCMRNFMMITELLIQDGQIKAAEKCINAMQDYYESLSDSAFEFLDNLPLDKFSLVTKGMVIKCKGDICRLGRKEEPDIADGYYQEALACFEESGEDVWRAQVMNVIGKNMFWSFHDASTAVDWLKKSEKLSRDVSYSRGIAEAKKDQAIILTEEYNQCDEADRCLDEAYSLYKELGDYRGMAHTLKRQGVIMWRSGDVHGAVVKYEEALGFYERAHYIQGQGDTLSRICTGYIELGEMVKLQEAIASSEKLMDKIPYQMTKSELADSIKKGRNWLLGWELNQDNEESGTFSTS</sequence>
<organism evidence="1 2">
    <name type="scientific">Enterocloster clostridioformis</name>
    <dbReference type="NCBI Taxonomy" id="1531"/>
    <lineage>
        <taxon>Bacteria</taxon>
        <taxon>Bacillati</taxon>
        <taxon>Bacillota</taxon>
        <taxon>Clostridia</taxon>
        <taxon>Lachnospirales</taxon>
        <taxon>Lachnospiraceae</taxon>
        <taxon>Enterocloster</taxon>
    </lineage>
</organism>
<dbReference type="Gene3D" id="3.40.50.300">
    <property type="entry name" value="P-loop containing nucleotide triphosphate hydrolases"/>
    <property type="match status" value="1"/>
</dbReference>
<gene>
    <name evidence="1" type="ORF">NCTC11224_03132</name>
</gene>
<name>A0A2X2UKM6_9FIRM</name>
<dbReference type="Gene3D" id="1.25.40.10">
    <property type="entry name" value="Tetratricopeptide repeat domain"/>
    <property type="match status" value="1"/>
</dbReference>
<dbReference type="InterPro" id="IPR011990">
    <property type="entry name" value="TPR-like_helical_dom_sf"/>
</dbReference>
<evidence type="ECO:0000313" key="2">
    <source>
        <dbReference type="Proteomes" id="UP000251853"/>
    </source>
</evidence>
<reference evidence="1 2" key="1">
    <citation type="submission" date="2018-06" db="EMBL/GenBank/DDBJ databases">
        <authorList>
            <consortium name="Pathogen Informatics"/>
            <person name="Doyle S."/>
        </authorList>
    </citation>
    <scope>NUCLEOTIDE SEQUENCE [LARGE SCALE GENOMIC DNA]</scope>
    <source>
        <strain evidence="1 2">NCTC11224</strain>
    </source>
</reference>
<dbReference type="SUPFAM" id="SSF48452">
    <property type="entry name" value="TPR-like"/>
    <property type="match status" value="1"/>
</dbReference>
<accession>A0A2X2UKM6</accession>
<dbReference type="EMBL" id="UAVW01000015">
    <property type="protein sequence ID" value="SQB14101.1"/>
    <property type="molecule type" value="Genomic_DNA"/>
</dbReference>
<evidence type="ECO:0000313" key="1">
    <source>
        <dbReference type="EMBL" id="SQB14101.1"/>
    </source>
</evidence>
<keyword evidence="2" id="KW-1185">Reference proteome</keyword>
<dbReference type="AlphaFoldDB" id="A0A2X2UKM6"/>
<proteinExistence type="predicted"/>
<dbReference type="SUPFAM" id="SSF52540">
    <property type="entry name" value="P-loop containing nucleoside triphosphate hydrolases"/>
    <property type="match status" value="1"/>
</dbReference>
<dbReference type="InterPro" id="IPR027417">
    <property type="entry name" value="P-loop_NTPase"/>
</dbReference>
<protein>
    <submittedName>
        <fullName evidence="1">Predicted ATPase</fullName>
    </submittedName>
</protein>